<keyword evidence="12 14" id="KW-0456">Lyase</keyword>
<evidence type="ECO:0000256" key="3">
    <source>
        <dbReference type="ARBA" id="ARBA00007811"/>
    </source>
</evidence>
<feature type="transmembrane region" description="Helical" evidence="14">
    <location>
        <begin position="141"/>
        <end position="161"/>
    </location>
</feature>
<feature type="transmembrane region" description="Helical" evidence="14">
    <location>
        <begin position="12"/>
        <end position="30"/>
    </location>
</feature>
<dbReference type="EC" id="4.2.1.134" evidence="4 14"/>
<evidence type="ECO:0000256" key="2">
    <source>
        <dbReference type="ARBA" id="ARBA00005194"/>
    </source>
</evidence>
<comment type="function">
    <text evidence="14">Catalyzes the third of the four reactions of the long-chain fatty acids elongation cycle. This endoplasmic reticulum-bound enzymatic process, allows the addition of two carbons to the chain of long- and very long-chain fatty acids/VLCFAs per cycle. This enzyme catalyzes the dehydration of the 3-hydroxyacyl-CoA intermediate into trans-2,3-enoyl-CoA, within each cycle of fatty acid elongation. Thereby, it participates to the production of VLCFAs of different chain lengths that are involved in multiple biological processes as precursors of membrane lipids and lipid mediators.</text>
</comment>
<evidence type="ECO:0000256" key="13">
    <source>
        <dbReference type="ARBA" id="ARBA00036671"/>
    </source>
</evidence>
<accession>A0A1L0CKI9</accession>
<evidence type="ECO:0000256" key="5">
    <source>
        <dbReference type="ARBA" id="ARBA00022516"/>
    </source>
</evidence>
<dbReference type="VEuPathDB" id="FungiDB:HGUI_01097"/>
<dbReference type="GO" id="GO:0102158">
    <property type="term" value="F:very-long-chain (3R)-3-hydroxyacyl-CoA dehydratase activity"/>
    <property type="evidence" value="ECO:0007669"/>
    <property type="project" value="UniProtKB-EC"/>
</dbReference>
<comment type="catalytic activity">
    <reaction evidence="13 14">
        <text>a very-long-chain (3R)-3-hydroxyacyl-CoA = a very-long-chain (2E)-enoyl-CoA + H2O</text>
        <dbReference type="Rhea" id="RHEA:45812"/>
        <dbReference type="ChEBI" id="CHEBI:15377"/>
        <dbReference type="ChEBI" id="CHEBI:83728"/>
        <dbReference type="ChEBI" id="CHEBI:85440"/>
        <dbReference type="EC" id="4.2.1.134"/>
    </reaction>
</comment>
<evidence type="ECO:0000256" key="1">
    <source>
        <dbReference type="ARBA" id="ARBA00004141"/>
    </source>
</evidence>
<organism evidence="15 16">
    <name type="scientific">Hanseniaspora guilliermondii</name>
    <dbReference type="NCBI Taxonomy" id="56406"/>
    <lineage>
        <taxon>Eukaryota</taxon>
        <taxon>Fungi</taxon>
        <taxon>Dikarya</taxon>
        <taxon>Ascomycota</taxon>
        <taxon>Saccharomycotina</taxon>
        <taxon>Saccharomycetes</taxon>
        <taxon>Saccharomycodales</taxon>
        <taxon>Saccharomycodaceae</taxon>
        <taxon>Hanseniaspora</taxon>
    </lineage>
</organism>
<dbReference type="GO" id="GO:0030148">
    <property type="term" value="P:sphingolipid biosynthetic process"/>
    <property type="evidence" value="ECO:0007669"/>
    <property type="project" value="EnsemblFungi"/>
</dbReference>
<evidence type="ECO:0000256" key="7">
    <source>
        <dbReference type="ARBA" id="ARBA00022832"/>
    </source>
</evidence>
<dbReference type="InterPro" id="IPR007482">
    <property type="entry name" value="Tyr_Pase-like_PTPLA"/>
</dbReference>
<evidence type="ECO:0000313" key="15">
    <source>
        <dbReference type="EMBL" id="SGZ38897.1"/>
    </source>
</evidence>
<dbReference type="UniPathway" id="UPA00094"/>
<feature type="transmembrane region" description="Helical" evidence="14">
    <location>
        <begin position="110"/>
        <end position="129"/>
    </location>
</feature>
<protein>
    <recommendedName>
        <fullName evidence="4 14">Very-long-chain (3R)-3-hydroxyacyl-CoA dehydratase</fullName>
        <ecNumber evidence="4 14">4.2.1.134</ecNumber>
    </recommendedName>
</protein>
<evidence type="ECO:0000256" key="14">
    <source>
        <dbReference type="RuleBase" id="RU363109"/>
    </source>
</evidence>
<dbReference type="GO" id="GO:0030497">
    <property type="term" value="P:fatty acid elongation"/>
    <property type="evidence" value="ECO:0007669"/>
    <property type="project" value="EnsemblFungi"/>
</dbReference>
<dbReference type="PANTHER" id="PTHR11035:SF3">
    <property type="entry name" value="VERY-LONG-CHAIN (3R)-3-HYDROXYACYL-COA DEHYDRATASE"/>
    <property type="match status" value="1"/>
</dbReference>
<evidence type="ECO:0000256" key="12">
    <source>
        <dbReference type="ARBA" id="ARBA00023239"/>
    </source>
</evidence>
<comment type="subcellular location">
    <subcellularLocation>
        <location evidence="14">Endoplasmic reticulum membrane</location>
        <topology evidence="14">Multi-pass membrane protein</topology>
    </subcellularLocation>
    <subcellularLocation>
        <location evidence="1">Membrane</location>
        <topology evidence="1">Multi-pass membrane protein</topology>
    </subcellularLocation>
</comment>
<evidence type="ECO:0000256" key="11">
    <source>
        <dbReference type="ARBA" id="ARBA00023160"/>
    </source>
</evidence>
<sequence length="209" mass="24310">MSKNNSFKFPLILYNTIAGSLWFIHLYNTINVILNNKDVNTFYLNSVHFLTITQCLAIIEIFNSLFKIVKSPLLTTFAQVSSRLLIVIGSFKLSSTSISPFIGYEYITLSLAWSITEVIRYFFYAFNLLNIQPKVLLFLRYNMFPVLYPLGVSSELIILYRTVQINDNQLVKLIYIISMLAYIPGFPVLFSHMWIQRKKAMKQLFNSKK</sequence>
<feature type="transmembrane region" description="Helical" evidence="14">
    <location>
        <begin position="173"/>
        <end position="195"/>
    </location>
</feature>
<dbReference type="PANTHER" id="PTHR11035">
    <property type="entry name" value="VERY-LONG-CHAIN (3R)-3-HYDROXYACYL-COA DEHYDRATASE"/>
    <property type="match status" value="1"/>
</dbReference>
<keyword evidence="14" id="KW-0256">Endoplasmic reticulum</keyword>
<gene>
    <name evidence="15" type="ORF">HGUI_01097</name>
</gene>
<name>A0A1L0CKI9_9ASCO</name>
<evidence type="ECO:0000313" key="16">
    <source>
        <dbReference type="Proteomes" id="UP000183365"/>
    </source>
</evidence>
<dbReference type="OrthoDB" id="46988at2759"/>
<dbReference type="AlphaFoldDB" id="A0A1L0CKI9"/>
<dbReference type="GO" id="GO:0042761">
    <property type="term" value="P:very long-chain fatty acid biosynthetic process"/>
    <property type="evidence" value="ECO:0007669"/>
    <property type="project" value="TreeGrafter"/>
</dbReference>
<evidence type="ECO:0000256" key="9">
    <source>
        <dbReference type="ARBA" id="ARBA00023098"/>
    </source>
</evidence>
<dbReference type="EMBL" id="FQNF01000014">
    <property type="protein sequence ID" value="SGZ38897.1"/>
    <property type="molecule type" value="Genomic_DNA"/>
</dbReference>
<evidence type="ECO:0000256" key="8">
    <source>
        <dbReference type="ARBA" id="ARBA00022989"/>
    </source>
</evidence>
<evidence type="ECO:0000256" key="6">
    <source>
        <dbReference type="ARBA" id="ARBA00022692"/>
    </source>
</evidence>
<feature type="transmembrane region" description="Helical" evidence="14">
    <location>
        <begin position="42"/>
        <end position="63"/>
    </location>
</feature>
<keyword evidence="6 14" id="KW-0812">Transmembrane</keyword>
<evidence type="ECO:0000256" key="10">
    <source>
        <dbReference type="ARBA" id="ARBA00023136"/>
    </source>
</evidence>
<evidence type="ECO:0000256" key="4">
    <source>
        <dbReference type="ARBA" id="ARBA00013122"/>
    </source>
</evidence>
<comment type="pathway">
    <text evidence="2 14">Lipid metabolism; fatty acid biosynthesis.</text>
</comment>
<keyword evidence="16" id="KW-1185">Reference proteome</keyword>
<proteinExistence type="inferred from homology"/>
<keyword evidence="10 14" id="KW-0472">Membrane</keyword>
<dbReference type="Pfam" id="PF04387">
    <property type="entry name" value="PTPLA"/>
    <property type="match status" value="1"/>
</dbReference>
<keyword evidence="9 14" id="KW-0443">Lipid metabolism</keyword>
<keyword evidence="5 14" id="KW-0444">Lipid biosynthesis</keyword>
<reference evidence="16" key="1">
    <citation type="submission" date="2016-11" db="EMBL/GenBank/DDBJ databases">
        <authorList>
            <person name="Guldener U."/>
        </authorList>
    </citation>
    <scope>NUCLEOTIDE SEQUENCE [LARGE SCALE GENOMIC DNA]</scope>
</reference>
<dbReference type="Proteomes" id="UP000183365">
    <property type="component" value="Unassembled WGS sequence"/>
</dbReference>
<dbReference type="GO" id="GO:0000324">
    <property type="term" value="C:fungal-type vacuole"/>
    <property type="evidence" value="ECO:0007669"/>
    <property type="project" value="EnsemblFungi"/>
</dbReference>
<keyword evidence="7 14" id="KW-0276">Fatty acid metabolism</keyword>
<dbReference type="GO" id="GO:0005789">
    <property type="term" value="C:endoplasmic reticulum membrane"/>
    <property type="evidence" value="ECO:0007669"/>
    <property type="project" value="UniProtKB-SubCell"/>
</dbReference>
<comment type="similarity">
    <text evidence="3 14">Belongs to the very long-chain fatty acids dehydratase HACD family.</text>
</comment>
<keyword evidence="11 14" id="KW-0275">Fatty acid biosynthesis</keyword>
<dbReference type="GO" id="GO:0007034">
    <property type="term" value="P:vacuolar transport"/>
    <property type="evidence" value="ECO:0007669"/>
    <property type="project" value="EnsemblFungi"/>
</dbReference>
<keyword evidence="8 14" id="KW-1133">Transmembrane helix</keyword>